<sequence length="180" mass="21185">MGDDRQVDIRRKLKIDGNCLPVSYICNIHQFKKLEKLSTRHYRLSFIDYICTPSFNIPGSDPEDYTLENCRINFKENLETEKTKTSTEHNEEQESFKENYQNKDNKEIALVEQNNDNMYLGILEDTKLTFTKTIVGKVKKSFKMKNSSYIIKRSDVQTIDTKYIITKTDLCEKTQDNSNR</sequence>
<organism evidence="1 2">
    <name type="scientific">Mytilus coruscus</name>
    <name type="common">Sea mussel</name>
    <dbReference type="NCBI Taxonomy" id="42192"/>
    <lineage>
        <taxon>Eukaryota</taxon>
        <taxon>Metazoa</taxon>
        <taxon>Spiralia</taxon>
        <taxon>Lophotrochozoa</taxon>
        <taxon>Mollusca</taxon>
        <taxon>Bivalvia</taxon>
        <taxon>Autobranchia</taxon>
        <taxon>Pteriomorphia</taxon>
        <taxon>Mytilida</taxon>
        <taxon>Mytiloidea</taxon>
        <taxon>Mytilidae</taxon>
        <taxon>Mytilinae</taxon>
        <taxon>Mytilus</taxon>
    </lineage>
</organism>
<evidence type="ECO:0000313" key="2">
    <source>
        <dbReference type="Proteomes" id="UP000507470"/>
    </source>
</evidence>
<reference evidence="1 2" key="1">
    <citation type="submission" date="2020-06" db="EMBL/GenBank/DDBJ databases">
        <authorList>
            <person name="Li R."/>
            <person name="Bekaert M."/>
        </authorList>
    </citation>
    <scope>NUCLEOTIDE SEQUENCE [LARGE SCALE GENOMIC DNA]</scope>
    <source>
        <strain evidence="2">wild</strain>
    </source>
</reference>
<name>A0A6J8A9U0_MYTCO</name>
<gene>
    <name evidence="1" type="ORF">MCOR_5340</name>
</gene>
<accession>A0A6J8A9U0</accession>
<proteinExistence type="predicted"/>
<dbReference type="EMBL" id="CACVKT020000957">
    <property type="protein sequence ID" value="CAC5364220.1"/>
    <property type="molecule type" value="Genomic_DNA"/>
</dbReference>
<protein>
    <submittedName>
        <fullName evidence="1">Uncharacterized protein</fullName>
    </submittedName>
</protein>
<evidence type="ECO:0000313" key="1">
    <source>
        <dbReference type="EMBL" id="CAC5364220.1"/>
    </source>
</evidence>
<keyword evidence="2" id="KW-1185">Reference proteome</keyword>
<dbReference type="OrthoDB" id="6138376at2759"/>
<dbReference type="AlphaFoldDB" id="A0A6J8A9U0"/>
<dbReference type="Proteomes" id="UP000507470">
    <property type="component" value="Unassembled WGS sequence"/>
</dbReference>